<accession>A0A370DLS5</accession>
<comment type="caution">
    <text evidence="1">The sequence shown here is derived from an EMBL/GenBank/DDBJ whole genome shotgun (WGS) entry which is preliminary data.</text>
</comment>
<gene>
    <name evidence="1" type="ORF">DIZ78_11875</name>
</gene>
<evidence type="ECO:0000313" key="1">
    <source>
        <dbReference type="EMBL" id="RDH85106.1"/>
    </source>
</evidence>
<reference evidence="1 2" key="1">
    <citation type="journal article" date="2018" name="ISME J.">
        <title>Endosymbiont genomes yield clues of tubeworm success.</title>
        <authorList>
            <person name="Li Y."/>
            <person name="Liles M.R."/>
            <person name="Halanych K.M."/>
        </authorList>
    </citation>
    <scope>NUCLEOTIDE SEQUENCE [LARGE SCALE GENOMIC DNA]</scope>
    <source>
        <strain evidence="1">A1462</strain>
    </source>
</reference>
<dbReference type="InterPro" id="IPR025293">
    <property type="entry name" value="YfiR/HmsC-like"/>
</dbReference>
<dbReference type="EMBL" id="QFXE01000014">
    <property type="protein sequence ID" value="RDH85106.1"/>
    <property type="molecule type" value="Genomic_DNA"/>
</dbReference>
<keyword evidence="2" id="KW-1185">Reference proteome</keyword>
<dbReference type="Pfam" id="PF13689">
    <property type="entry name" value="DUF4154"/>
    <property type="match status" value="1"/>
</dbReference>
<organism evidence="1 2">
    <name type="scientific">endosymbiont of Escarpia spicata</name>
    <dbReference type="NCBI Taxonomy" id="2200908"/>
    <lineage>
        <taxon>Bacteria</taxon>
        <taxon>Pseudomonadati</taxon>
        <taxon>Pseudomonadota</taxon>
        <taxon>Gammaproteobacteria</taxon>
        <taxon>sulfur-oxidizing symbionts</taxon>
    </lineage>
</organism>
<proteinExistence type="predicted"/>
<evidence type="ECO:0000313" key="2">
    <source>
        <dbReference type="Proteomes" id="UP000254771"/>
    </source>
</evidence>
<dbReference type="Proteomes" id="UP000254771">
    <property type="component" value="Unassembled WGS sequence"/>
</dbReference>
<name>A0A370DLS5_9GAMM</name>
<evidence type="ECO:0008006" key="3">
    <source>
        <dbReference type="Google" id="ProtNLM"/>
    </source>
</evidence>
<dbReference type="AlphaFoldDB" id="A0A370DLS5"/>
<protein>
    <recommendedName>
        <fullName evidence="3">DUF4154 domain-containing protein</fullName>
    </recommendedName>
</protein>
<sequence length="194" mass="21175">MMLELPSQVASQWLPRLRLCCLWLLIGLLPLQLFAAPPNAEYKLKAALVYKLSKFVEWPAPSGADKSGSFGICVLGEDVFGSALDALEQRKAAGRTVRIRRFTQSESIGDSCQVVFISKSKRAFIGAILQKLKGRPILTLGDTEGFAEQGGIIEFTRGKKRIGFLINLESARRSGLKIAAPLLDLATVLDSPDN</sequence>